<dbReference type="OrthoDB" id="4571505at2"/>
<keyword evidence="2" id="KW-0812">Transmembrane</keyword>
<gene>
    <name evidence="3" type="ORF">NCTC13184_06602</name>
</gene>
<dbReference type="InterPro" id="IPR035166">
    <property type="entry name" value="DUF5336"/>
</dbReference>
<dbReference type="AlphaFoldDB" id="A0A378X4W7"/>
<feature type="compositionally biased region" description="Low complexity" evidence="1">
    <location>
        <begin position="263"/>
        <end position="283"/>
    </location>
</feature>
<feature type="compositionally biased region" description="Low complexity" evidence="1">
    <location>
        <begin position="23"/>
        <end position="33"/>
    </location>
</feature>
<feature type="compositionally biased region" description="Low complexity" evidence="1">
    <location>
        <begin position="313"/>
        <end position="360"/>
    </location>
</feature>
<name>A0A378X4W7_9NOCA</name>
<feature type="region of interest" description="Disordered" evidence="1">
    <location>
        <begin position="1"/>
        <end position="39"/>
    </location>
</feature>
<accession>A0A378X4W7</accession>
<dbReference type="EMBL" id="UGRU01000001">
    <property type="protein sequence ID" value="SUA48057.1"/>
    <property type="molecule type" value="Genomic_DNA"/>
</dbReference>
<keyword evidence="2" id="KW-0472">Membrane</keyword>
<evidence type="ECO:0000256" key="1">
    <source>
        <dbReference type="SAM" id="MobiDB-lite"/>
    </source>
</evidence>
<feature type="compositionally biased region" description="Basic and acidic residues" evidence="1">
    <location>
        <begin position="368"/>
        <end position="377"/>
    </location>
</feature>
<dbReference type="Pfam" id="PF17270">
    <property type="entry name" value="DUF5336"/>
    <property type="match status" value="1"/>
</dbReference>
<evidence type="ECO:0000256" key="2">
    <source>
        <dbReference type="SAM" id="Phobius"/>
    </source>
</evidence>
<sequence>MSYPTGGSGYNAPNQTPGPTPSSGPSFGQQPTGSTGGSSGLSALSGKGLTFYLTVGIAALGVINFFLGFLGFATLDLSSSSDNSNDRTLNLFNQGGTAPLALLLFAGVLAGISLLPKQKLNHPIVAAASVVGFLTVLLQALDQGPAFKTAGAGWVVVFLSLVQAAAAVVALLFAVGILSEPEAKPAAAAPGAGGSSAYGQQSSYGQSQPGQQQSYGQAQAGQQAAYGQYGQQYGQAQGQAQQQSQAGQQQAGYGQYGQQYAQGQYGQQPSPYGQPGQQPYGQPGQQGYGAQGAQSPYGQRPAGGDEAATQHFGAAGQQPGQSGQQYGSLNFGQQGQQGQQGQAGQPGQPGTQPFGGEQTGNPAADATKAFRPEDDKK</sequence>
<feature type="transmembrane region" description="Helical" evidence="2">
    <location>
        <begin position="95"/>
        <end position="115"/>
    </location>
</feature>
<dbReference type="Proteomes" id="UP000255082">
    <property type="component" value="Unassembled WGS sequence"/>
</dbReference>
<proteinExistence type="predicted"/>
<protein>
    <submittedName>
        <fullName evidence="3">Uncharacterized protein</fullName>
    </submittedName>
</protein>
<feature type="compositionally biased region" description="Low complexity" evidence="1">
    <location>
        <begin position="197"/>
        <end position="217"/>
    </location>
</feature>
<feature type="region of interest" description="Disordered" evidence="1">
    <location>
        <begin position="185"/>
        <end position="217"/>
    </location>
</feature>
<keyword evidence="2" id="KW-1133">Transmembrane helix</keyword>
<feature type="transmembrane region" description="Helical" evidence="2">
    <location>
        <begin position="153"/>
        <end position="178"/>
    </location>
</feature>
<evidence type="ECO:0000313" key="4">
    <source>
        <dbReference type="Proteomes" id="UP000255082"/>
    </source>
</evidence>
<organism evidence="3 4">
    <name type="scientific">Nocardia africana</name>
    <dbReference type="NCBI Taxonomy" id="134964"/>
    <lineage>
        <taxon>Bacteria</taxon>
        <taxon>Bacillati</taxon>
        <taxon>Actinomycetota</taxon>
        <taxon>Actinomycetes</taxon>
        <taxon>Mycobacteriales</taxon>
        <taxon>Nocardiaceae</taxon>
        <taxon>Nocardia</taxon>
    </lineage>
</organism>
<feature type="transmembrane region" description="Helical" evidence="2">
    <location>
        <begin position="49"/>
        <end position="75"/>
    </location>
</feature>
<feature type="region of interest" description="Disordered" evidence="1">
    <location>
        <begin position="263"/>
        <end position="377"/>
    </location>
</feature>
<feature type="transmembrane region" description="Helical" evidence="2">
    <location>
        <begin position="122"/>
        <end position="141"/>
    </location>
</feature>
<evidence type="ECO:0000313" key="3">
    <source>
        <dbReference type="EMBL" id="SUA48057.1"/>
    </source>
</evidence>
<reference evidence="3 4" key="1">
    <citation type="submission" date="2018-06" db="EMBL/GenBank/DDBJ databases">
        <authorList>
            <consortium name="Pathogen Informatics"/>
            <person name="Doyle S."/>
        </authorList>
    </citation>
    <scope>NUCLEOTIDE SEQUENCE [LARGE SCALE GENOMIC DNA]</scope>
    <source>
        <strain evidence="3 4">NCTC13184</strain>
    </source>
</reference>